<proteinExistence type="predicted"/>
<accession>A0A562UAD4</accession>
<protein>
    <submittedName>
        <fullName evidence="3">Peptidase S41-like protein</fullName>
    </submittedName>
</protein>
<comment type="caution">
    <text evidence="3">The sequence shown here is derived from an EMBL/GenBank/DDBJ whole genome shotgun (WGS) entry which is preliminary data.</text>
</comment>
<feature type="signal peptide" evidence="1">
    <location>
        <begin position="1"/>
        <end position="24"/>
    </location>
</feature>
<dbReference type="OrthoDB" id="6397760at2"/>
<dbReference type="EMBL" id="VLLI01000003">
    <property type="protein sequence ID" value="TWJ02225.1"/>
    <property type="molecule type" value="Genomic_DNA"/>
</dbReference>
<dbReference type="PANTHER" id="PTHR11261:SF3">
    <property type="entry name" value="RETINOL-BINDING PROTEIN 3"/>
    <property type="match status" value="1"/>
</dbReference>
<keyword evidence="4" id="KW-1185">Reference proteome</keyword>
<evidence type="ECO:0000256" key="1">
    <source>
        <dbReference type="SAM" id="SignalP"/>
    </source>
</evidence>
<keyword evidence="1" id="KW-0732">Signal</keyword>
<name>A0A562UAD4_9SPHI</name>
<dbReference type="Gene3D" id="3.90.226.10">
    <property type="entry name" value="2-enoyl-CoA Hydratase, Chain A, domain 1"/>
    <property type="match status" value="1"/>
</dbReference>
<dbReference type="GO" id="GO:0008236">
    <property type="term" value="F:serine-type peptidase activity"/>
    <property type="evidence" value="ECO:0007669"/>
    <property type="project" value="InterPro"/>
</dbReference>
<reference evidence="3 4" key="1">
    <citation type="submission" date="2019-07" db="EMBL/GenBank/DDBJ databases">
        <title>Genomic Encyclopedia of Archaeal and Bacterial Type Strains, Phase II (KMG-II): from individual species to whole genera.</title>
        <authorList>
            <person name="Goeker M."/>
        </authorList>
    </citation>
    <scope>NUCLEOTIDE SEQUENCE [LARGE SCALE GENOMIC DNA]</scope>
    <source>
        <strain evidence="3 4">ATCC BAA-1854</strain>
    </source>
</reference>
<dbReference type="SUPFAM" id="SSF52096">
    <property type="entry name" value="ClpP/crotonase"/>
    <property type="match status" value="1"/>
</dbReference>
<feature type="chain" id="PRO_5021831489" evidence="1">
    <location>
        <begin position="25"/>
        <end position="441"/>
    </location>
</feature>
<dbReference type="SMART" id="SM00245">
    <property type="entry name" value="TSPc"/>
    <property type="match status" value="1"/>
</dbReference>
<evidence type="ECO:0000313" key="4">
    <source>
        <dbReference type="Proteomes" id="UP000317010"/>
    </source>
</evidence>
<dbReference type="Gene3D" id="3.30.750.44">
    <property type="match status" value="1"/>
</dbReference>
<evidence type="ECO:0000313" key="3">
    <source>
        <dbReference type="EMBL" id="TWJ02225.1"/>
    </source>
</evidence>
<dbReference type="Proteomes" id="UP000317010">
    <property type="component" value="Unassembled WGS sequence"/>
</dbReference>
<dbReference type="InterPro" id="IPR005151">
    <property type="entry name" value="Tail-specific_protease"/>
</dbReference>
<dbReference type="CDD" id="cd07563">
    <property type="entry name" value="Peptidase_S41_IRBP"/>
    <property type="match status" value="1"/>
</dbReference>
<dbReference type="AlphaFoldDB" id="A0A562UAD4"/>
<dbReference type="InterPro" id="IPR029045">
    <property type="entry name" value="ClpP/crotonase-like_dom_sf"/>
</dbReference>
<dbReference type="GO" id="GO:0006508">
    <property type="term" value="P:proteolysis"/>
    <property type="evidence" value="ECO:0007669"/>
    <property type="project" value="InterPro"/>
</dbReference>
<sequence length="441" mass="49442">MKHFKIFFSLSLFCSLSGSLFAQAPAPPITAAIRLAVTDSLSASLLSTYVYKDTALKMSAYIHKRLKDGAYKGITNPAEFAQALNADVHYIYNDKHLAIQFDPRFENMLKDTSHNGDVERQRHDEQLAARQNYGFKKVEILNGNIGYVYFDRFFSVDTNSKSTVDAVFAVLKNVDALIFDLRQNGGGDPAMVQYICNYLFKDRTHLNDLYERRTNKTDQFWTTPAIYSSTFSSLPVYVLVSGRTFSGGEEFSYDLQSLNRVIIVGETTGGGAHPVRPIAISNGFIGNIPYARAVNPVTKKNWEAVGVKPDVQIAADSALDEATLLYFNYQIDHSKDQDKIKSLTWARDMLTGHMHAYRTDTARIKLYTGNYAGRIITLKNGSLYYTKQGIIKTKLIALSADTFKLEGMENIKLQFNKSEAGNATELVISTDDGFLGNYKRQ</sequence>
<feature type="domain" description="Tail specific protease" evidence="2">
    <location>
        <begin position="115"/>
        <end position="314"/>
    </location>
</feature>
<dbReference type="PANTHER" id="PTHR11261">
    <property type="entry name" value="INTERPHOTORECEPTOR RETINOID-BINDING PROTEIN"/>
    <property type="match status" value="1"/>
</dbReference>
<gene>
    <name evidence="3" type="ORF">JN11_01197</name>
</gene>
<evidence type="ECO:0000259" key="2">
    <source>
        <dbReference type="SMART" id="SM00245"/>
    </source>
</evidence>
<dbReference type="Pfam" id="PF03572">
    <property type="entry name" value="Peptidase_S41"/>
    <property type="match status" value="1"/>
</dbReference>
<dbReference type="RefSeq" id="WP_144910585.1">
    <property type="nucleotide sequence ID" value="NZ_VLLI01000003.1"/>
</dbReference>
<organism evidence="3 4">
    <name type="scientific">Mucilaginibacter frigoritolerans</name>
    <dbReference type="NCBI Taxonomy" id="652788"/>
    <lineage>
        <taxon>Bacteria</taxon>
        <taxon>Pseudomonadati</taxon>
        <taxon>Bacteroidota</taxon>
        <taxon>Sphingobacteriia</taxon>
        <taxon>Sphingobacteriales</taxon>
        <taxon>Sphingobacteriaceae</taxon>
        <taxon>Mucilaginibacter</taxon>
    </lineage>
</organism>